<organism evidence="2 3">
    <name type="scientific">Pseudogymnoascus verrucosus</name>
    <dbReference type="NCBI Taxonomy" id="342668"/>
    <lineage>
        <taxon>Eukaryota</taxon>
        <taxon>Fungi</taxon>
        <taxon>Dikarya</taxon>
        <taxon>Ascomycota</taxon>
        <taxon>Pezizomycotina</taxon>
        <taxon>Leotiomycetes</taxon>
        <taxon>Thelebolales</taxon>
        <taxon>Thelebolaceae</taxon>
        <taxon>Pseudogymnoascus</taxon>
    </lineage>
</organism>
<reference evidence="3" key="2">
    <citation type="journal article" date="2018" name="Nat. Commun.">
        <title>Extreme sensitivity to ultraviolet light in the fungal pathogen causing white-nose syndrome of bats.</title>
        <authorList>
            <person name="Palmer J.M."/>
            <person name="Drees K.P."/>
            <person name="Foster J.T."/>
            <person name="Lindner D.L."/>
        </authorList>
    </citation>
    <scope>NUCLEOTIDE SEQUENCE [LARGE SCALE GENOMIC DNA]</scope>
    <source>
        <strain evidence="3">UAMH 10579</strain>
    </source>
</reference>
<keyword evidence="3" id="KW-1185">Reference proteome</keyword>
<dbReference type="Proteomes" id="UP000091956">
    <property type="component" value="Unassembled WGS sequence"/>
</dbReference>
<dbReference type="AlphaFoldDB" id="A0A1B8GIR1"/>
<evidence type="ECO:0000256" key="1">
    <source>
        <dbReference type="SAM" id="MobiDB-lite"/>
    </source>
</evidence>
<evidence type="ECO:0000313" key="3">
    <source>
        <dbReference type="Proteomes" id="UP000091956"/>
    </source>
</evidence>
<proteinExistence type="predicted"/>
<dbReference type="EMBL" id="KV460233">
    <property type="protein sequence ID" value="OBT95695.2"/>
    <property type="molecule type" value="Genomic_DNA"/>
</dbReference>
<dbReference type="GeneID" id="28839896"/>
<evidence type="ECO:0000313" key="2">
    <source>
        <dbReference type="EMBL" id="OBT95695.2"/>
    </source>
</evidence>
<sequence>MMKRKMEEYADRSNDQLPQRSSKTAEPQHAGVNNDGAPWTPQPSLLLSLPLEIRLQIWKEATYAPSSIIRLIYPSFSGVRESRVPKLHLIPLPISHQNTPCTSGHRGSPLTPGTSHNPRVWLFTCRQIYAEARPLVNIHPPGLHFCFATSMNKYLNRALSSSLGNPSIPDPRELRSLSLCLFVGVKQASVVGSTSGGRYALAMSDDTGWEGGHGDEFCDKGCMYCSAVRGIPTDLGTCFPELRTLKLSISFKCVEERVMRWGSYKTMEENRMEDKSMYENRMYEKSKEEESMGEERIEEKSIEEKSTAKKSMKERLSKNPLLGRILGNTSADGVKKSAGEFVDDDERVEWIVEWICKQLPLWGFVGKRFESVEVIFKAGIVHDLTKMLPPVDGCWCAGREIDEEDEIRGRLSMAIKRTLMKGKLRDDPTIKPQGYPF</sequence>
<protein>
    <submittedName>
        <fullName evidence="2">Uncharacterized protein</fullName>
    </submittedName>
</protein>
<feature type="compositionally biased region" description="Basic and acidic residues" evidence="1">
    <location>
        <begin position="1"/>
        <end position="14"/>
    </location>
</feature>
<feature type="region of interest" description="Disordered" evidence="1">
    <location>
        <begin position="283"/>
        <end position="313"/>
    </location>
</feature>
<feature type="region of interest" description="Disordered" evidence="1">
    <location>
        <begin position="1"/>
        <end position="37"/>
    </location>
</feature>
<accession>A0A1B8GIR1</accession>
<feature type="compositionally biased region" description="Polar residues" evidence="1">
    <location>
        <begin position="15"/>
        <end position="25"/>
    </location>
</feature>
<dbReference type="RefSeq" id="XP_059319621.1">
    <property type="nucleotide sequence ID" value="XM_059463804.1"/>
</dbReference>
<name>A0A1B8GIR1_9PEZI</name>
<reference evidence="2 3" key="1">
    <citation type="submission" date="2016-03" db="EMBL/GenBank/DDBJ databases">
        <title>Comparative genomics of Pseudogymnoascus destructans, the fungus causing white-nose syndrome of bats.</title>
        <authorList>
            <person name="Palmer J.M."/>
            <person name="Drees K.P."/>
            <person name="Foster J.T."/>
            <person name="Lindner D.L."/>
        </authorList>
    </citation>
    <scope>NUCLEOTIDE SEQUENCE [LARGE SCALE GENOMIC DNA]</scope>
    <source>
        <strain evidence="2 3">UAMH 10579</strain>
    </source>
</reference>
<gene>
    <name evidence="2" type="ORF">VE01_06510</name>
</gene>